<dbReference type="PROSITE" id="PS51257">
    <property type="entry name" value="PROKAR_LIPOPROTEIN"/>
    <property type="match status" value="1"/>
</dbReference>
<dbReference type="InterPro" id="IPR001279">
    <property type="entry name" value="Metallo-B-lactamas"/>
</dbReference>
<dbReference type="Gene3D" id="3.60.15.30">
    <property type="entry name" value="Metallo-beta-lactamase domain"/>
    <property type="match status" value="1"/>
</dbReference>
<organism evidence="6 7">
    <name type="scientific">Sneathiella chungangensis</name>
    <dbReference type="NCBI Taxonomy" id="1418234"/>
    <lineage>
        <taxon>Bacteria</taxon>
        <taxon>Pseudomonadati</taxon>
        <taxon>Pseudomonadota</taxon>
        <taxon>Alphaproteobacteria</taxon>
        <taxon>Sneathiellales</taxon>
        <taxon>Sneathiellaceae</taxon>
        <taxon>Sneathiella</taxon>
    </lineage>
</organism>
<name>A0A845MEN8_9PROT</name>
<protein>
    <submittedName>
        <fullName evidence="6">MBL fold metallo-hydrolase</fullName>
    </submittedName>
</protein>
<keyword evidence="1" id="KW-0479">Metal-binding</keyword>
<accession>A0A845MEN8</accession>
<evidence type="ECO:0000256" key="2">
    <source>
        <dbReference type="ARBA" id="ARBA00022801"/>
    </source>
</evidence>
<dbReference type="SUPFAM" id="SSF55718">
    <property type="entry name" value="SCP-like"/>
    <property type="match status" value="1"/>
</dbReference>
<dbReference type="InterPro" id="IPR036866">
    <property type="entry name" value="RibonucZ/Hydroxyglut_hydro"/>
</dbReference>
<comment type="similarity">
    <text evidence="4">Belongs to the metallo-beta-lactamase superfamily. Type III sulfatase family.</text>
</comment>
<dbReference type="EMBL" id="WTVA01000002">
    <property type="protein sequence ID" value="MZR21850.1"/>
    <property type="molecule type" value="Genomic_DNA"/>
</dbReference>
<dbReference type="AlphaFoldDB" id="A0A845MEN8"/>
<dbReference type="Pfam" id="PF00753">
    <property type="entry name" value="Lactamase_B"/>
    <property type="match status" value="1"/>
</dbReference>
<dbReference type="InterPro" id="IPR036527">
    <property type="entry name" value="SCP2_sterol-bd_dom_sf"/>
</dbReference>
<dbReference type="Gene3D" id="1.25.40.880">
    <property type="entry name" value="Alkyl sulfatase, dimerisation domain"/>
    <property type="match status" value="1"/>
</dbReference>
<evidence type="ECO:0000256" key="1">
    <source>
        <dbReference type="ARBA" id="ARBA00022723"/>
    </source>
</evidence>
<dbReference type="InterPro" id="IPR029229">
    <property type="entry name" value="Alkyl_sulf_C"/>
</dbReference>
<dbReference type="InterPro" id="IPR052195">
    <property type="entry name" value="Bact_Alkyl/Aryl-Sulfatase"/>
</dbReference>
<dbReference type="Gene3D" id="3.30.1050.10">
    <property type="entry name" value="SCP2 sterol-binding domain"/>
    <property type="match status" value="1"/>
</dbReference>
<reference evidence="6 7" key="1">
    <citation type="journal article" date="2014" name="Int. J. Syst. Evol. Microbiol.">
        <title>Sneathiella chungangensis sp. nov., isolated from a marine sand, and emended description of the genus Sneathiella.</title>
        <authorList>
            <person name="Siamphan C."/>
            <person name="Kim H."/>
            <person name="Lee J.S."/>
            <person name="Kim W."/>
        </authorList>
    </citation>
    <scope>NUCLEOTIDE SEQUENCE [LARGE SCALE GENOMIC DNA]</scope>
    <source>
        <strain evidence="6 7">KCTC 32476</strain>
    </source>
</reference>
<dbReference type="SMART" id="SM00849">
    <property type="entry name" value="Lactamase_B"/>
    <property type="match status" value="1"/>
</dbReference>
<dbReference type="GO" id="GO:0046872">
    <property type="term" value="F:metal ion binding"/>
    <property type="evidence" value="ECO:0007669"/>
    <property type="project" value="UniProtKB-KW"/>
</dbReference>
<dbReference type="Proteomes" id="UP000445696">
    <property type="component" value="Unassembled WGS sequence"/>
</dbReference>
<evidence type="ECO:0000313" key="7">
    <source>
        <dbReference type="Proteomes" id="UP000445696"/>
    </source>
</evidence>
<dbReference type="InterPro" id="IPR044097">
    <property type="entry name" value="Bds1/SdsA1_MBL-fold"/>
</dbReference>
<comment type="caution">
    <text evidence="6">The sequence shown here is derived from an EMBL/GenBank/DDBJ whole genome shotgun (WGS) entry which is preliminary data.</text>
</comment>
<dbReference type="GO" id="GO:0018909">
    <property type="term" value="P:dodecyl sulfate metabolic process"/>
    <property type="evidence" value="ECO:0007669"/>
    <property type="project" value="InterPro"/>
</dbReference>
<sequence>MTEKVTCMRRRIAGLLCGVLLMSGCDDVPTIQPGVGIPANQKLAAHNAEVRQEVIRVADNVHVAVGFGLANSIMIEGTDGVIIVDTTESVAVAENVKAEFDKITDKPVKAIIYTHNHADHILGSGVFVGDDNPEIYAYETTPEHIDKILQVIRPVIYKRSMRQFGSLLEDGDVINAGIGPFLDQGPESIVDMRRPTKTFSGEMTSLEIAGIKLELHFAPGETPDQIFIWLPDQKILLSGDNYYHSFPNLYAIRGTAYRDVMDWVRSLDKMRALHPDILVPSHTRPLSGADEIYDRLTNYRDAIQYVHDQTIRQMNNGLTLQEIVETVNLPPHLAEKPYLQEFYGRVDWSVRSIFTGYLGWFSGNATDLEALPLEEEAAAMADLAGGIDALREKAHSALDAGKFQWSLQLADHLLVLNDEDTAAGDIRMKALAALAEREISANGRSYYLTQMREQGGLKIIEPDPHNIPAAMLAAFPIGQFMQAMRVSLDAEQSADVDMIVGFAFTDTGEDFTIHVRRGVAEVTEEFPENPAASIRTESFVWKEILAKRRNPAIAFASGDVEINGSMIDMLSFLSLFQPPDN</sequence>
<dbReference type="Pfam" id="PF14864">
    <property type="entry name" value="Alkyl_sulf_C"/>
    <property type="match status" value="1"/>
</dbReference>
<feature type="domain" description="Metallo-beta-lactamase" evidence="5">
    <location>
        <begin position="69"/>
        <end position="282"/>
    </location>
</feature>
<keyword evidence="2 6" id="KW-0378">Hydrolase</keyword>
<evidence type="ECO:0000256" key="4">
    <source>
        <dbReference type="ARBA" id="ARBA00033751"/>
    </source>
</evidence>
<proteinExistence type="inferred from homology"/>
<evidence type="ECO:0000259" key="5">
    <source>
        <dbReference type="SMART" id="SM00849"/>
    </source>
</evidence>
<dbReference type="CDD" id="cd07710">
    <property type="entry name" value="arylsulfatase_Sdsa1-like_MBL-fold"/>
    <property type="match status" value="1"/>
</dbReference>
<gene>
    <name evidence="6" type="ORF">GQF03_05865</name>
</gene>
<dbReference type="GO" id="GO:0046983">
    <property type="term" value="F:protein dimerization activity"/>
    <property type="evidence" value="ECO:0007669"/>
    <property type="project" value="InterPro"/>
</dbReference>
<dbReference type="Pfam" id="PF14863">
    <property type="entry name" value="Alkyl_sulf_dimr"/>
    <property type="match status" value="1"/>
</dbReference>
<evidence type="ECO:0000313" key="6">
    <source>
        <dbReference type="EMBL" id="MZR21850.1"/>
    </source>
</evidence>
<dbReference type="PANTHER" id="PTHR43223">
    <property type="entry name" value="ALKYL/ARYL-SULFATASE"/>
    <property type="match status" value="1"/>
</dbReference>
<dbReference type="InterPro" id="IPR038536">
    <property type="entry name" value="Alkyl/aryl-sulf_dimr_sf"/>
</dbReference>
<dbReference type="InterPro" id="IPR029228">
    <property type="entry name" value="Alkyl_sulf_dimr"/>
</dbReference>
<dbReference type="GO" id="GO:0018741">
    <property type="term" value="F:linear primary-alkylsulfatase activity"/>
    <property type="evidence" value="ECO:0007669"/>
    <property type="project" value="InterPro"/>
</dbReference>
<keyword evidence="7" id="KW-1185">Reference proteome</keyword>
<dbReference type="PANTHER" id="PTHR43223:SF1">
    <property type="entry name" value="ALKYL_ARYL-SULFATASE BDS1"/>
    <property type="match status" value="1"/>
</dbReference>
<evidence type="ECO:0000256" key="3">
    <source>
        <dbReference type="ARBA" id="ARBA00022833"/>
    </source>
</evidence>
<dbReference type="SUPFAM" id="SSF56281">
    <property type="entry name" value="Metallo-hydrolase/oxidoreductase"/>
    <property type="match status" value="1"/>
</dbReference>
<keyword evidence="3" id="KW-0862">Zinc</keyword>